<organism evidence="1 2">
    <name type="scientific">Varibaculum cambriense</name>
    <dbReference type="NCBI Taxonomy" id="184870"/>
    <lineage>
        <taxon>Bacteria</taxon>
        <taxon>Bacillati</taxon>
        <taxon>Actinomycetota</taxon>
        <taxon>Actinomycetes</taxon>
        <taxon>Actinomycetales</taxon>
        <taxon>Actinomycetaceae</taxon>
        <taxon>Varibaculum</taxon>
    </lineage>
</organism>
<dbReference type="AlphaFoldDB" id="A0AB34X0N2"/>
<reference evidence="1 2" key="1">
    <citation type="submission" date="2016-01" db="EMBL/GenBank/DDBJ databases">
        <authorList>
            <person name="Mitreva M."/>
            <person name="Pepin K.H."/>
            <person name="Mihindukulasuriya K.A."/>
            <person name="Fulton R."/>
            <person name="Fronick C."/>
            <person name="O'Laughlin M."/>
            <person name="Miner T."/>
            <person name="Herter B."/>
            <person name="Rosa B.A."/>
            <person name="Cordes M."/>
            <person name="Tomlinson C."/>
            <person name="Wollam A."/>
            <person name="Palsikar V.B."/>
            <person name="Mardis E.R."/>
            <person name="Wilson R.K."/>
        </authorList>
    </citation>
    <scope>NUCLEOTIDE SEQUENCE [LARGE SCALE GENOMIC DNA]</scope>
    <source>
        <strain evidence="1 2">DNF00696</strain>
    </source>
</reference>
<dbReference type="Proteomes" id="UP000070572">
    <property type="component" value="Unassembled WGS sequence"/>
</dbReference>
<protein>
    <submittedName>
        <fullName evidence="1">Uncharacterized protein</fullName>
    </submittedName>
</protein>
<name>A0AB34X0N2_9ACTO</name>
<sequence length="94" mass="10857">MGGMTKTLEKESKQLRDFVSDLFSATENQIGGVHIQRHQYANQNLFVLSNTQTDKSYLLNTVGEDKRVKSFHRMRTGEPVQEREFQEILRALQG</sequence>
<dbReference type="EMBL" id="LSDN01000012">
    <property type="protein sequence ID" value="KXB81256.1"/>
    <property type="molecule type" value="Genomic_DNA"/>
</dbReference>
<evidence type="ECO:0000313" key="2">
    <source>
        <dbReference type="Proteomes" id="UP000070572"/>
    </source>
</evidence>
<gene>
    <name evidence="1" type="ORF">HMPREF1862_00617</name>
</gene>
<accession>A0AB34X0N2</accession>
<proteinExistence type="predicted"/>
<evidence type="ECO:0000313" key="1">
    <source>
        <dbReference type="EMBL" id="KXB81256.1"/>
    </source>
</evidence>
<comment type="caution">
    <text evidence="1">The sequence shown here is derived from an EMBL/GenBank/DDBJ whole genome shotgun (WGS) entry which is preliminary data.</text>
</comment>